<feature type="compositionally biased region" description="Basic and acidic residues" evidence="2">
    <location>
        <begin position="80"/>
        <end position="91"/>
    </location>
</feature>
<sequence length="448" mass="48391">MDSKGYPKNYTKGYSALQHSAPEVVPHQDAPEVVPFESARHESSHFSENFPQPAARRSVHDKEVFHGSEDPESVASSYGSHEETDKVREGQKQGPRRYCGMRRGVMIAVVVILSMVIIGVGVGVGVGISLSDASKSNNKPLQAVANTGLATVTSGDTMYHYFQAQNGDIMENSYSNGKWSLPLVTEDTNAIVTSQAGLGSPLSAIIYPYNGQTYRQVFFVNQGGLVSTTNRTESGSWSPPTAISGNIVQPGSIALAACWDNQDLYGLRIYYASQWGYIQEIGGYFNGSAWNDYSWFAGSDPNSGVACAPYSVGGTQWMNVYFRNASNGLILQQFWDYNNGDTGWNSGSYTNYPAAAGSDIAICNDENDTAYLFYQAVNDTILLGIANPNADNWEANEQRQAAIPGSKLAAAWVDGGALVAFQNNSNDATMWVSDISSDGVVILDEAIL</sequence>
<keyword evidence="3" id="KW-0472">Membrane</keyword>
<reference evidence="4" key="1">
    <citation type="journal article" date="2020" name="Stud. Mycol.">
        <title>101 Dothideomycetes genomes: a test case for predicting lifestyles and emergence of pathogens.</title>
        <authorList>
            <person name="Haridas S."/>
            <person name="Albert R."/>
            <person name="Binder M."/>
            <person name="Bloem J."/>
            <person name="Labutti K."/>
            <person name="Salamov A."/>
            <person name="Andreopoulos B."/>
            <person name="Baker S."/>
            <person name="Barry K."/>
            <person name="Bills G."/>
            <person name="Bluhm B."/>
            <person name="Cannon C."/>
            <person name="Castanera R."/>
            <person name="Culley D."/>
            <person name="Daum C."/>
            <person name="Ezra D."/>
            <person name="Gonzalez J."/>
            <person name="Henrissat B."/>
            <person name="Kuo A."/>
            <person name="Liang C."/>
            <person name="Lipzen A."/>
            <person name="Lutzoni F."/>
            <person name="Magnuson J."/>
            <person name="Mondo S."/>
            <person name="Nolan M."/>
            <person name="Ohm R."/>
            <person name="Pangilinan J."/>
            <person name="Park H.-J."/>
            <person name="Ramirez L."/>
            <person name="Alfaro M."/>
            <person name="Sun H."/>
            <person name="Tritt A."/>
            <person name="Yoshinaga Y."/>
            <person name="Zwiers L.-H."/>
            <person name="Turgeon B."/>
            <person name="Goodwin S."/>
            <person name="Spatafora J."/>
            <person name="Crous P."/>
            <person name="Grigoriev I."/>
        </authorList>
    </citation>
    <scope>NUCLEOTIDE SEQUENCE</scope>
    <source>
        <strain evidence="4">CBS 113389</strain>
    </source>
</reference>
<dbReference type="Proteomes" id="UP000799767">
    <property type="component" value="Unassembled WGS sequence"/>
</dbReference>
<dbReference type="Pfam" id="PF07938">
    <property type="entry name" value="Fungal_lectin"/>
    <property type="match status" value="1"/>
</dbReference>
<keyword evidence="3" id="KW-0812">Transmembrane</keyword>
<protein>
    <submittedName>
        <fullName evidence="4">Uncharacterized protein</fullName>
    </submittedName>
</protein>
<dbReference type="OrthoDB" id="3923199at2759"/>
<dbReference type="AlphaFoldDB" id="A0A6A6PIU9"/>
<keyword evidence="3" id="KW-1133">Transmembrane helix</keyword>
<name>A0A6A6PIU9_9PEZI</name>
<gene>
    <name evidence="4" type="ORF">BDY17DRAFT_326854</name>
</gene>
<evidence type="ECO:0000313" key="4">
    <source>
        <dbReference type="EMBL" id="KAF2479845.1"/>
    </source>
</evidence>
<dbReference type="GeneID" id="54478580"/>
<dbReference type="Gene3D" id="2.120.10.70">
    <property type="entry name" value="Fucose-specific lectin"/>
    <property type="match status" value="1"/>
</dbReference>
<feature type="compositionally biased region" description="Basic and acidic residues" evidence="2">
    <location>
        <begin position="58"/>
        <end position="69"/>
    </location>
</feature>
<feature type="region of interest" description="Disordered" evidence="2">
    <location>
        <begin position="1"/>
        <end position="96"/>
    </location>
</feature>
<comment type="similarity">
    <text evidence="1">Belongs to the fungal fucose-specific lectin family.</text>
</comment>
<evidence type="ECO:0000256" key="2">
    <source>
        <dbReference type="SAM" id="MobiDB-lite"/>
    </source>
</evidence>
<evidence type="ECO:0000256" key="3">
    <source>
        <dbReference type="SAM" id="Phobius"/>
    </source>
</evidence>
<organism evidence="4 5">
    <name type="scientific">Neohortaea acidophila</name>
    <dbReference type="NCBI Taxonomy" id="245834"/>
    <lineage>
        <taxon>Eukaryota</taxon>
        <taxon>Fungi</taxon>
        <taxon>Dikarya</taxon>
        <taxon>Ascomycota</taxon>
        <taxon>Pezizomycotina</taxon>
        <taxon>Dothideomycetes</taxon>
        <taxon>Dothideomycetidae</taxon>
        <taxon>Mycosphaerellales</taxon>
        <taxon>Teratosphaeriaceae</taxon>
        <taxon>Neohortaea</taxon>
    </lineage>
</organism>
<dbReference type="RefSeq" id="XP_033586415.1">
    <property type="nucleotide sequence ID" value="XM_033737578.1"/>
</dbReference>
<dbReference type="EMBL" id="MU001640">
    <property type="protein sequence ID" value="KAF2479845.1"/>
    <property type="molecule type" value="Genomic_DNA"/>
</dbReference>
<accession>A0A6A6PIU9</accession>
<keyword evidence="5" id="KW-1185">Reference proteome</keyword>
<dbReference type="SUPFAM" id="SSF89372">
    <property type="entry name" value="Fucose-specific lectin"/>
    <property type="match status" value="1"/>
</dbReference>
<feature type="transmembrane region" description="Helical" evidence="3">
    <location>
        <begin position="105"/>
        <end position="130"/>
    </location>
</feature>
<evidence type="ECO:0000256" key="1">
    <source>
        <dbReference type="ARBA" id="ARBA00009042"/>
    </source>
</evidence>
<proteinExistence type="inferred from homology"/>
<evidence type="ECO:0000313" key="5">
    <source>
        <dbReference type="Proteomes" id="UP000799767"/>
    </source>
</evidence>
<dbReference type="InterPro" id="IPR012475">
    <property type="entry name" value="Fungal_lectin"/>
</dbReference>